<dbReference type="SUPFAM" id="SSF49452">
    <property type="entry name" value="Starch-binding domain-like"/>
    <property type="match status" value="1"/>
</dbReference>
<dbReference type="SUPFAM" id="SSF81296">
    <property type="entry name" value="E set domains"/>
    <property type="match status" value="1"/>
</dbReference>
<dbReference type="InterPro" id="IPR017853">
    <property type="entry name" value="GH"/>
</dbReference>
<gene>
    <name evidence="11" type="primary">pulA</name>
    <name evidence="11" type="ORF">FE782_21375</name>
</gene>
<keyword evidence="5 11" id="KW-0326">Glycosidase</keyword>
<dbReference type="CDD" id="cd11341">
    <property type="entry name" value="AmyAc_Pullulanase_LD-like"/>
    <property type="match status" value="1"/>
</dbReference>
<dbReference type="Pfam" id="PF02922">
    <property type="entry name" value="CBM_48"/>
    <property type="match status" value="1"/>
</dbReference>
<evidence type="ECO:0000256" key="4">
    <source>
        <dbReference type="ARBA" id="ARBA00022837"/>
    </source>
</evidence>
<feature type="domain" description="Glycosyl hydrolase family 13 catalytic" evidence="10">
    <location>
        <begin position="346"/>
        <end position="734"/>
    </location>
</feature>
<reference evidence="11 12" key="1">
    <citation type="submission" date="2019-05" db="EMBL/GenBank/DDBJ databases">
        <authorList>
            <person name="Narsing Rao M.P."/>
            <person name="Li W.J."/>
        </authorList>
    </citation>
    <scope>NUCLEOTIDE SEQUENCE [LARGE SCALE GENOMIC DNA]</scope>
    <source>
        <strain evidence="11 12">SYSU_K30003</strain>
    </source>
</reference>
<dbReference type="PANTHER" id="PTHR43002">
    <property type="entry name" value="GLYCOGEN DEBRANCHING ENZYME"/>
    <property type="match status" value="1"/>
</dbReference>
<dbReference type="Proteomes" id="UP000309676">
    <property type="component" value="Unassembled WGS sequence"/>
</dbReference>
<dbReference type="SUPFAM" id="SSF51445">
    <property type="entry name" value="(Trans)glycosidases"/>
    <property type="match status" value="1"/>
</dbReference>
<keyword evidence="4" id="KW-0106">Calcium</keyword>
<dbReference type="Pfam" id="PF21653">
    <property type="entry name" value="pulA_all-beta"/>
    <property type="match status" value="1"/>
</dbReference>
<dbReference type="InterPro" id="IPR005323">
    <property type="entry name" value="CBM41_pullulanase"/>
</dbReference>
<evidence type="ECO:0000256" key="5">
    <source>
        <dbReference type="ARBA" id="ARBA00023295"/>
    </source>
</evidence>
<evidence type="ECO:0000256" key="1">
    <source>
        <dbReference type="ARBA" id="ARBA00008061"/>
    </source>
</evidence>
<dbReference type="OrthoDB" id="9761875at2"/>
<keyword evidence="3 11" id="KW-0378">Hydrolase</keyword>
<dbReference type="Gene3D" id="3.20.20.80">
    <property type="entry name" value="Glycosidases"/>
    <property type="match status" value="1"/>
</dbReference>
<dbReference type="Pfam" id="PF00128">
    <property type="entry name" value="Alpha-amylase"/>
    <property type="match status" value="1"/>
</dbReference>
<evidence type="ECO:0000256" key="3">
    <source>
        <dbReference type="ARBA" id="ARBA00022801"/>
    </source>
</evidence>
<dbReference type="Gene3D" id="2.60.40.1180">
    <property type="entry name" value="Golgi alpha-mannosidase II"/>
    <property type="match status" value="1"/>
</dbReference>
<dbReference type="CDD" id="cd10315">
    <property type="entry name" value="CBM41_pullulanase"/>
    <property type="match status" value="1"/>
</dbReference>
<dbReference type="InterPro" id="IPR004193">
    <property type="entry name" value="Glyco_hydro_13_N"/>
</dbReference>
<dbReference type="NCBIfam" id="TIGR02104">
    <property type="entry name" value="pulA_typeI"/>
    <property type="match status" value="1"/>
</dbReference>
<dbReference type="SMART" id="SM00642">
    <property type="entry name" value="Aamy"/>
    <property type="match status" value="1"/>
</dbReference>
<keyword evidence="2" id="KW-0732">Signal</keyword>
<dbReference type="InterPro" id="IPR049117">
    <property type="entry name" value="pulA_all-beta"/>
</dbReference>
<comment type="caution">
    <text evidence="11">The sequence shown here is derived from an EMBL/GenBank/DDBJ whole genome shotgun (WGS) entry which is preliminary data.</text>
</comment>
<evidence type="ECO:0000313" key="11">
    <source>
        <dbReference type="EMBL" id="TLS50219.1"/>
    </source>
</evidence>
<dbReference type="InterPro" id="IPR013783">
    <property type="entry name" value="Ig-like_fold"/>
</dbReference>
<name>A0A5R9G5A4_9BACL</name>
<dbReference type="SMR" id="A0A5R9G5A4"/>
<evidence type="ECO:0000256" key="8">
    <source>
        <dbReference type="ARBA" id="ARBA00029618"/>
    </source>
</evidence>
<dbReference type="InterPro" id="IPR013780">
    <property type="entry name" value="Glyco_hydro_b"/>
</dbReference>
<dbReference type="GO" id="GO:0051060">
    <property type="term" value="F:pullulanase activity"/>
    <property type="evidence" value="ECO:0007669"/>
    <property type="project" value="UniProtKB-EC"/>
</dbReference>
<evidence type="ECO:0000259" key="10">
    <source>
        <dbReference type="SMART" id="SM00642"/>
    </source>
</evidence>
<evidence type="ECO:0000313" key="12">
    <source>
        <dbReference type="Proteomes" id="UP000309676"/>
    </source>
</evidence>
<dbReference type="Gene3D" id="2.60.40.1110">
    <property type="match status" value="1"/>
</dbReference>
<dbReference type="InterPro" id="IPR006047">
    <property type="entry name" value="GH13_cat_dom"/>
</dbReference>
<dbReference type="InterPro" id="IPR013784">
    <property type="entry name" value="Carb-bd-like_fold"/>
</dbReference>
<sequence>MFMQTERARVIVHYYRFDENYELWNVWAWPDGEEGCGFPFEERDAFGAKAVVVLDDMAGATRIGLLLRRSAGGDDWAEREVGHDRFVEELDESGDAEVWIVEGDERLYTDAELAWRRRRPRVVEATMTSRRTILATINRRSSGDRRPEPTLTTADGAVVPIAETVAVGPRAYRIETAAALSVLERYVVRDGELPEANVTLRGMFDDPEFERHYAYDGDDLGATYAPDETTFRLWAPTAEIATLALYPGGPDDAPEERPMTPSRQGTWIYRLPGDRHGLFYTYKVLIDGEWREAVDPYARSLSANGRRGAVVDPARAAPDGWTAHDRPPLAAATDAVLYELHVRDATMHPDSGAARPGTFLGLAEEGTRTQGGLPTGIDYLSELGVTHIQLLPVNDFVSVDETDRERLYNWGYDPAFWFAPEGSYATDAQDPAVRVRELKTLIQALHGRGLRVTLDVVFNHAFSAGRSALEKLVPGYYFRAYADGRPANGTGVGNDTASERAMMRKLIVDAISYWAREYRVDGFRFDLMGIHDVETMRLVRERLDAVDETILLYGEGWVLDTPLPEERKAALPNARLLPRVGFFHDRFRDGVRGGVFDAAERGFVGGEGARAHDVWTGVVGGIDYGRGISGHAAEPEQTINYVEVHDNHTLWDRLALSNGDGDETARAAMQRLAAALLLASQGIPLLHAGQEWLRTKRGEHNSYRSPDEVNRLDWSRAASNREHIDYVRGLLALRRSHAAFRLPTAEAIRSALRIVDSPAGVIAYTLQGPANDRGFRIYAAAFNALTSPVSLQLPEGGRWQSLCDGSRASDVPFAAADLADGLLRIPPLSAVILCKS</sequence>
<dbReference type="EMBL" id="VCIW01000016">
    <property type="protein sequence ID" value="TLS50219.1"/>
    <property type="molecule type" value="Genomic_DNA"/>
</dbReference>
<dbReference type="Gene3D" id="2.60.40.10">
    <property type="entry name" value="Immunoglobulins"/>
    <property type="match status" value="1"/>
</dbReference>
<evidence type="ECO:0000256" key="2">
    <source>
        <dbReference type="ARBA" id="ARBA00022729"/>
    </source>
</evidence>
<proteinExistence type="inferred from homology"/>
<dbReference type="GO" id="GO:0005975">
    <property type="term" value="P:carbohydrate metabolic process"/>
    <property type="evidence" value="ECO:0007669"/>
    <property type="project" value="InterPro"/>
</dbReference>
<evidence type="ECO:0000256" key="7">
    <source>
        <dbReference type="ARBA" id="ARBA00024062"/>
    </source>
</evidence>
<comment type="catalytic activity">
    <reaction evidence="6">
        <text>Hydrolysis of (1-&gt;6)-alpha-D-glucosidic linkages in pullulan, amylopectin and glycogen, and in the alpha- and beta-limit dextrins of amylopectin and glycogen.</text>
        <dbReference type="EC" id="3.2.1.41"/>
    </reaction>
</comment>
<keyword evidence="12" id="KW-1185">Reference proteome</keyword>
<dbReference type="RefSeq" id="WP_138196373.1">
    <property type="nucleotide sequence ID" value="NZ_VCIW01000016.1"/>
</dbReference>
<dbReference type="Pfam" id="PF03714">
    <property type="entry name" value="PUD"/>
    <property type="match status" value="1"/>
</dbReference>
<evidence type="ECO:0000256" key="6">
    <source>
        <dbReference type="ARBA" id="ARBA00023965"/>
    </source>
</evidence>
<comment type="similarity">
    <text evidence="1">Belongs to the glycosyl hydrolase 13 family.</text>
</comment>
<dbReference type="GO" id="GO:0030246">
    <property type="term" value="F:carbohydrate binding"/>
    <property type="evidence" value="ECO:0007669"/>
    <property type="project" value="InterPro"/>
</dbReference>
<protein>
    <recommendedName>
        <fullName evidence="7">pullulanase</fullName>
        <ecNumber evidence="7">3.2.1.41</ecNumber>
    </recommendedName>
    <alternativeName>
        <fullName evidence="8">Alpha-dextrin endo-1,6-alpha-glucosidase</fullName>
    </alternativeName>
    <alternativeName>
        <fullName evidence="9">Pullulan 6-glucanohydrolase</fullName>
    </alternativeName>
</protein>
<accession>A0A5R9G5A4</accession>
<evidence type="ECO:0000256" key="9">
    <source>
        <dbReference type="ARBA" id="ARBA00031076"/>
    </source>
</evidence>
<dbReference type="EC" id="3.2.1.41" evidence="7"/>
<dbReference type="CDD" id="cd02860">
    <property type="entry name" value="E_set_Pullulanase"/>
    <property type="match status" value="1"/>
</dbReference>
<organism evidence="11 12">
    <name type="scientific">Paenibacillus antri</name>
    <dbReference type="NCBI Taxonomy" id="2582848"/>
    <lineage>
        <taxon>Bacteria</taxon>
        <taxon>Bacillati</taxon>
        <taxon>Bacillota</taxon>
        <taxon>Bacilli</taxon>
        <taxon>Bacillales</taxon>
        <taxon>Paenibacillaceae</taxon>
        <taxon>Paenibacillus</taxon>
    </lineage>
</organism>
<dbReference type="InterPro" id="IPR014756">
    <property type="entry name" value="Ig_E-set"/>
</dbReference>
<dbReference type="AlphaFoldDB" id="A0A5R9G5A4"/>
<dbReference type="InterPro" id="IPR011840">
    <property type="entry name" value="PulA_typeI"/>
</dbReference>